<keyword evidence="2" id="KW-1185">Reference proteome</keyword>
<protein>
    <submittedName>
        <fullName evidence="1">Uncharacterized protein</fullName>
    </submittedName>
</protein>
<proteinExistence type="predicted"/>
<comment type="caution">
    <text evidence="1">The sequence shown here is derived from an EMBL/GenBank/DDBJ whole genome shotgun (WGS) entry which is preliminary data.</text>
</comment>
<dbReference type="OrthoDB" id="2291205at2759"/>
<reference evidence="1 2" key="1">
    <citation type="submission" date="2020-12" db="EMBL/GenBank/DDBJ databases">
        <title>Metabolic potential, ecology and presence of endohyphal bacteria is reflected in genomic diversity of Mucoromycotina.</title>
        <authorList>
            <person name="Muszewska A."/>
            <person name="Okrasinska A."/>
            <person name="Steczkiewicz K."/>
            <person name="Drgas O."/>
            <person name="Orlowska M."/>
            <person name="Perlinska-Lenart U."/>
            <person name="Aleksandrzak-Piekarczyk T."/>
            <person name="Szatraj K."/>
            <person name="Zielenkiewicz U."/>
            <person name="Pilsyk S."/>
            <person name="Malc E."/>
            <person name="Mieczkowski P."/>
            <person name="Kruszewska J.S."/>
            <person name="Biernat P."/>
            <person name="Pawlowska J."/>
        </authorList>
    </citation>
    <scope>NUCLEOTIDE SEQUENCE [LARGE SCALE GENOMIC DNA]</scope>
    <source>
        <strain evidence="1 2">CBS 142.35</strain>
    </source>
</reference>
<dbReference type="Proteomes" id="UP000646827">
    <property type="component" value="Unassembled WGS sequence"/>
</dbReference>
<feature type="non-terminal residue" evidence="1">
    <location>
        <position position="1"/>
    </location>
</feature>
<evidence type="ECO:0000313" key="2">
    <source>
        <dbReference type="Proteomes" id="UP000646827"/>
    </source>
</evidence>
<organism evidence="1 2">
    <name type="scientific">Circinella minor</name>
    <dbReference type="NCBI Taxonomy" id="1195481"/>
    <lineage>
        <taxon>Eukaryota</taxon>
        <taxon>Fungi</taxon>
        <taxon>Fungi incertae sedis</taxon>
        <taxon>Mucoromycota</taxon>
        <taxon>Mucoromycotina</taxon>
        <taxon>Mucoromycetes</taxon>
        <taxon>Mucorales</taxon>
        <taxon>Lichtheimiaceae</taxon>
        <taxon>Circinella</taxon>
    </lineage>
</organism>
<accession>A0A8H7SDI4</accession>
<dbReference type="AlphaFoldDB" id="A0A8H7SDI4"/>
<name>A0A8H7SDI4_9FUNG</name>
<gene>
    <name evidence="1" type="ORF">INT45_002245</name>
</gene>
<dbReference type="EMBL" id="JAEPRB010000006">
    <property type="protein sequence ID" value="KAG2227560.1"/>
    <property type="molecule type" value="Genomic_DNA"/>
</dbReference>
<sequence length="127" mass="14420">MSVIQIDVLQKVHGLPQYNIQIFHSFNKCHTFNHLGNPCEKWYTQLIQQHTEPPSLTDLKSATSQHSNNNLSSKRAELSGLKTLAGGRNTLGVDPIMWLPMTRKERSRCIRRSSASNGFVFKMVLVL</sequence>
<evidence type="ECO:0000313" key="1">
    <source>
        <dbReference type="EMBL" id="KAG2227560.1"/>
    </source>
</evidence>